<keyword evidence="4" id="KW-0413">Isomerase</keyword>
<dbReference type="InterPro" id="IPR017515">
    <property type="entry name" value="MeMalonyl-CoA_epimerase"/>
</dbReference>
<dbReference type="GO" id="GO:0046491">
    <property type="term" value="P:L-methylmalonyl-CoA metabolic process"/>
    <property type="evidence" value="ECO:0007669"/>
    <property type="project" value="TreeGrafter"/>
</dbReference>
<dbReference type="GO" id="GO:0046872">
    <property type="term" value="F:metal ion binding"/>
    <property type="evidence" value="ECO:0007669"/>
    <property type="project" value="UniProtKB-KW"/>
</dbReference>
<proteinExistence type="inferred from homology"/>
<accession>A0A8A4TRI9</accession>
<dbReference type="PROSITE" id="PS51819">
    <property type="entry name" value="VOC"/>
    <property type="match status" value="1"/>
</dbReference>
<evidence type="ECO:0000313" key="4">
    <source>
        <dbReference type="EMBL" id="QTD52589.1"/>
    </source>
</evidence>
<keyword evidence="2" id="KW-0479">Metal-binding</keyword>
<protein>
    <submittedName>
        <fullName evidence="4">Methylmalonyl-CoA epimerase</fullName>
        <ecNumber evidence="4">5.1.99.1</ecNumber>
    </submittedName>
</protein>
<evidence type="ECO:0000259" key="3">
    <source>
        <dbReference type="PROSITE" id="PS51819"/>
    </source>
</evidence>
<name>A0A8A4TRI9_SULCO</name>
<dbReference type="InterPro" id="IPR029068">
    <property type="entry name" value="Glyas_Bleomycin-R_OHBP_Dase"/>
</dbReference>
<dbReference type="InterPro" id="IPR051785">
    <property type="entry name" value="MMCE/EMCE_epimerase"/>
</dbReference>
<dbReference type="PANTHER" id="PTHR43048:SF3">
    <property type="entry name" value="METHYLMALONYL-COA EPIMERASE, MITOCHONDRIAL"/>
    <property type="match status" value="1"/>
</dbReference>
<dbReference type="EC" id="5.1.99.1" evidence="4"/>
<gene>
    <name evidence="4" type="primary">mce</name>
    <name evidence="4" type="ORF">J3U87_08955</name>
</gene>
<evidence type="ECO:0000256" key="2">
    <source>
        <dbReference type="ARBA" id="ARBA00022723"/>
    </source>
</evidence>
<dbReference type="AlphaFoldDB" id="A0A8A4TRI9"/>
<comment type="similarity">
    <text evidence="1">Belongs to the methylmalonyl-CoA epimerase family.</text>
</comment>
<sequence>MKKIDHIGIAVPELDAAIEQYQTLGFDFDHVEEVPEQKVKTAFFELGDAHVELLEATEPDSAIAKFLGKRGPGIHHICVEVDDIEAALAEYRAAGVRLVNEEPVIGAGGHRVAFVHPKATHGVLLELLERRSTDAD</sequence>
<dbReference type="Pfam" id="PF13669">
    <property type="entry name" value="Glyoxalase_4"/>
    <property type="match status" value="1"/>
</dbReference>
<evidence type="ECO:0000256" key="1">
    <source>
        <dbReference type="ARBA" id="ARBA00009308"/>
    </source>
</evidence>
<dbReference type="Proteomes" id="UP000663929">
    <property type="component" value="Chromosome"/>
</dbReference>
<dbReference type="InterPro" id="IPR037523">
    <property type="entry name" value="VOC_core"/>
</dbReference>
<feature type="domain" description="VOC" evidence="3">
    <location>
        <begin position="3"/>
        <end position="130"/>
    </location>
</feature>
<reference evidence="4" key="1">
    <citation type="submission" date="2021-03" db="EMBL/GenBank/DDBJ databases">
        <title>Acanthopleuribacteraceae sp. M133.</title>
        <authorList>
            <person name="Wang G."/>
        </authorList>
    </citation>
    <scope>NUCLEOTIDE SEQUENCE</scope>
    <source>
        <strain evidence="4">M133</strain>
    </source>
</reference>
<dbReference type="Gene3D" id="3.10.180.10">
    <property type="entry name" value="2,3-Dihydroxybiphenyl 1,2-Dioxygenase, domain 1"/>
    <property type="match status" value="1"/>
</dbReference>
<dbReference type="KEGG" id="scor:J3U87_08955"/>
<dbReference type="CDD" id="cd07249">
    <property type="entry name" value="MMCE"/>
    <property type="match status" value="1"/>
</dbReference>
<dbReference type="EMBL" id="CP071793">
    <property type="protein sequence ID" value="QTD52589.1"/>
    <property type="molecule type" value="Genomic_DNA"/>
</dbReference>
<dbReference type="PANTHER" id="PTHR43048">
    <property type="entry name" value="METHYLMALONYL-COA EPIMERASE"/>
    <property type="match status" value="1"/>
</dbReference>
<dbReference type="NCBIfam" id="TIGR03081">
    <property type="entry name" value="metmalonyl_epim"/>
    <property type="match status" value="1"/>
</dbReference>
<evidence type="ECO:0000313" key="5">
    <source>
        <dbReference type="Proteomes" id="UP000663929"/>
    </source>
</evidence>
<keyword evidence="5" id="KW-1185">Reference proteome</keyword>
<dbReference type="SUPFAM" id="SSF54593">
    <property type="entry name" value="Glyoxalase/Bleomycin resistance protein/Dihydroxybiphenyl dioxygenase"/>
    <property type="match status" value="1"/>
</dbReference>
<organism evidence="4 5">
    <name type="scientific">Sulfidibacter corallicola</name>
    <dbReference type="NCBI Taxonomy" id="2818388"/>
    <lineage>
        <taxon>Bacteria</taxon>
        <taxon>Pseudomonadati</taxon>
        <taxon>Acidobacteriota</taxon>
        <taxon>Holophagae</taxon>
        <taxon>Acanthopleuribacterales</taxon>
        <taxon>Acanthopleuribacteraceae</taxon>
        <taxon>Sulfidibacter</taxon>
    </lineage>
</organism>
<dbReference type="GO" id="GO:0004493">
    <property type="term" value="F:methylmalonyl-CoA epimerase activity"/>
    <property type="evidence" value="ECO:0007669"/>
    <property type="project" value="UniProtKB-EC"/>
</dbReference>